<feature type="region of interest" description="Disordered" evidence="1">
    <location>
        <begin position="132"/>
        <end position="159"/>
    </location>
</feature>
<dbReference type="Pfam" id="PF01826">
    <property type="entry name" value="TIL"/>
    <property type="match status" value="1"/>
</dbReference>
<feature type="signal peptide" evidence="2">
    <location>
        <begin position="1"/>
        <end position="20"/>
    </location>
</feature>
<accession>A0A1S3KFZ8</accession>
<proteinExistence type="predicted"/>
<dbReference type="AlphaFoldDB" id="A0A1S3KFZ8"/>
<evidence type="ECO:0000313" key="5">
    <source>
        <dbReference type="RefSeq" id="XP_013421565.1"/>
    </source>
</evidence>
<dbReference type="SUPFAM" id="SSF57567">
    <property type="entry name" value="Serine protease inhibitors"/>
    <property type="match status" value="1"/>
</dbReference>
<dbReference type="GeneID" id="106181664"/>
<dbReference type="InParanoid" id="A0A1S3KFZ8"/>
<dbReference type="Gene3D" id="2.10.25.10">
    <property type="entry name" value="Laminin"/>
    <property type="match status" value="1"/>
</dbReference>
<protein>
    <submittedName>
        <fullName evidence="5">SCO-spondin-like</fullName>
    </submittedName>
</protein>
<feature type="compositionally biased region" description="Polar residues" evidence="1">
    <location>
        <begin position="137"/>
        <end position="159"/>
    </location>
</feature>
<dbReference type="Proteomes" id="UP000085678">
    <property type="component" value="Unplaced"/>
</dbReference>
<evidence type="ECO:0000259" key="3">
    <source>
        <dbReference type="Pfam" id="PF01826"/>
    </source>
</evidence>
<keyword evidence="4" id="KW-1185">Reference proteome</keyword>
<dbReference type="InterPro" id="IPR002919">
    <property type="entry name" value="TIL_dom"/>
</dbReference>
<feature type="domain" description="TIL" evidence="3">
    <location>
        <begin position="65"/>
        <end position="118"/>
    </location>
</feature>
<dbReference type="KEGG" id="lak:106181664"/>
<dbReference type="RefSeq" id="XP_013421565.1">
    <property type="nucleotide sequence ID" value="XM_013566111.1"/>
</dbReference>
<organism evidence="4 5">
    <name type="scientific">Lingula anatina</name>
    <name type="common">Brachiopod</name>
    <name type="synonym">Lingula unguis</name>
    <dbReference type="NCBI Taxonomy" id="7574"/>
    <lineage>
        <taxon>Eukaryota</taxon>
        <taxon>Metazoa</taxon>
        <taxon>Spiralia</taxon>
        <taxon>Lophotrochozoa</taxon>
        <taxon>Brachiopoda</taxon>
        <taxon>Linguliformea</taxon>
        <taxon>Lingulata</taxon>
        <taxon>Lingulida</taxon>
        <taxon>Linguloidea</taxon>
        <taxon>Lingulidae</taxon>
        <taxon>Lingula</taxon>
    </lineage>
</organism>
<evidence type="ECO:0000256" key="2">
    <source>
        <dbReference type="SAM" id="SignalP"/>
    </source>
</evidence>
<keyword evidence="2" id="KW-0732">Signal</keyword>
<evidence type="ECO:0000256" key="1">
    <source>
        <dbReference type="SAM" id="MobiDB-lite"/>
    </source>
</evidence>
<feature type="chain" id="PRO_5010211827" evidence="2">
    <location>
        <begin position="21"/>
        <end position="159"/>
    </location>
</feature>
<dbReference type="CDD" id="cd19941">
    <property type="entry name" value="TIL"/>
    <property type="match status" value="1"/>
</dbReference>
<reference evidence="5" key="1">
    <citation type="submission" date="2025-08" db="UniProtKB">
        <authorList>
            <consortium name="RefSeq"/>
        </authorList>
    </citation>
    <scope>IDENTIFICATION</scope>
    <source>
        <tissue evidence="5">Gonads</tissue>
    </source>
</reference>
<evidence type="ECO:0000313" key="4">
    <source>
        <dbReference type="Proteomes" id="UP000085678"/>
    </source>
</evidence>
<dbReference type="OrthoDB" id="5865085at2759"/>
<name>A0A1S3KFZ8_LINAN</name>
<dbReference type="InterPro" id="IPR036084">
    <property type="entry name" value="Ser_inhib-like_sf"/>
</dbReference>
<gene>
    <name evidence="5" type="primary">LOC106181664</name>
</gene>
<sequence>MNAVVWMVVLVVYVIELSQTASVISRFFRCTSDSCPPGFKCVSTCVDLPCNKVNKTVCEPVREECTGGRVWKVCGSPCTLTCHTPKDMGCIALCRRGCECPSTAPIWNNGSCIKKEDCDQVRGSKISEKFPLDLTASKPSEGQISTKNTDASLSTSSTS</sequence>